<keyword evidence="3 7" id="KW-1133">Transmembrane helix</keyword>
<evidence type="ECO:0000256" key="5">
    <source>
        <dbReference type="ARBA" id="ARBA00023136"/>
    </source>
</evidence>
<name>A0A8C8SRY0_9SAUR</name>
<evidence type="ECO:0000256" key="2">
    <source>
        <dbReference type="ARBA" id="ARBA00022692"/>
    </source>
</evidence>
<evidence type="ECO:0000256" key="7">
    <source>
        <dbReference type="SAM" id="Phobius"/>
    </source>
</evidence>
<evidence type="ECO:0000256" key="6">
    <source>
        <dbReference type="SAM" id="Coils"/>
    </source>
</evidence>
<feature type="coiled-coil region" evidence="6">
    <location>
        <begin position="6"/>
        <end position="110"/>
    </location>
</feature>
<protein>
    <submittedName>
        <fullName evidence="8">Uncharacterized protein</fullName>
    </submittedName>
</protein>
<dbReference type="InterPro" id="IPR026617">
    <property type="entry name" value="SMCO2/5"/>
</dbReference>
<comment type="subcellular location">
    <subcellularLocation>
        <location evidence="1">Membrane</location>
        <topology evidence="1">Single-pass membrane protein</topology>
    </subcellularLocation>
</comment>
<dbReference type="AlphaFoldDB" id="A0A8C8SRY0"/>
<accession>A0A8C8SRY0</accession>
<keyword evidence="2 7" id="KW-0812">Transmembrane</keyword>
<keyword evidence="4 6" id="KW-0175">Coiled coil</keyword>
<reference evidence="8" key="1">
    <citation type="submission" date="2025-08" db="UniProtKB">
        <authorList>
            <consortium name="Ensembl"/>
        </authorList>
    </citation>
    <scope>IDENTIFICATION</scope>
</reference>
<keyword evidence="9" id="KW-1185">Reference proteome</keyword>
<evidence type="ECO:0000313" key="8">
    <source>
        <dbReference type="Ensembl" id="ENSPCEP00000022907.1"/>
    </source>
</evidence>
<dbReference type="Proteomes" id="UP000694393">
    <property type="component" value="Unplaced"/>
</dbReference>
<evidence type="ECO:0000256" key="4">
    <source>
        <dbReference type="ARBA" id="ARBA00023054"/>
    </source>
</evidence>
<keyword evidence="5 7" id="KW-0472">Membrane</keyword>
<sequence>MENSLIHNLSIANKNLQNQIWDLREAAEELDAENQKLRKENREIKDQNRRLQASADCFKTLVGDLQREVDSAREMVEGREDKINKLEFQNKNLEKINEQLNMEIMEMAYQISAYHICQEKDIYGVKNIICEKKESLKHLETSQESEEHLFEQENLEACQLRETLEESDKIGAVQKNDVMQPEGQPEMLVEETALLKVANEDKFHAGSLWRQVAEATFVKNLLNKAKKCTFLCYIWNLLKLLFTLVIWLLLAIALVLLYTYVFNNNFIAESLPLLINDHALDMLIQILSPYLIWRNDGLLPF</sequence>
<evidence type="ECO:0000256" key="3">
    <source>
        <dbReference type="ARBA" id="ARBA00022989"/>
    </source>
</evidence>
<feature type="transmembrane region" description="Helical" evidence="7">
    <location>
        <begin position="233"/>
        <end position="261"/>
    </location>
</feature>
<evidence type="ECO:0000313" key="9">
    <source>
        <dbReference type="Proteomes" id="UP000694393"/>
    </source>
</evidence>
<reference evidence="8" key="2">
    <citation type="submission" date="2025-09" db="UniProtKB">
        <authorList>
            <consortium name="Ensembl"/>
        </authorList>
    </citation>
    <scope>IDENTIFICATION</scope>
</reference>
<proteinExistence type="predicted"/>
<dbReference type="GO" id="GO:0016020">
    <property type="term" value="C:membrane"/>
    <property type="evidence" value="ECO:0007669"/>
    <property type="project" value="UniProtKB-SubCell"/>
</dbReference>
<organism evidence="8 9">
    <name type="scientific">Pelusios castaneus</name>
    <name type="common">West African mud turtle</name>
    <dbReference type="NCBI Taxonomy" id="367368"/>
    <lineage>
        <taxon>Eukaryota</taxon>
        <taxon>Metazoa</taxon>
        <taxon>Chordata</taxon>
        <taxon>Craniata</taxon>
        <taxon>Vertebrata</taxon>
        <taxon>Euteleostomi</taxon>
        <taxon>Archelosauria</taxon>
        <taxon>Testudinata</taxon>
        <taxon>Testudines</taxon>
        <taxon>Pleurodira</taxon>
        <taxon>Pelomedusidae</taxon>
        <taxon>Pelusios</taxon>
    </lineage>
</organism>
<dbReference type="Pfam" id="PF14992">
    <property type="entry name" value="TMCO5"/>
    <property type="match status" value="1"/>
</dbReference>
<dbReference type="Ensembl" id="ENSPCET00000023670.1">
    <property type="protein sequence ID" value="ENSPCEP00000022907.1"/>
    <property type="gene ID" value="ENSPCEG00000017455.1"/>
</dbReference>
<evidence type="ECO:0000256" key="1">
    <source>
        <dbReference type="ARBA" id="ARBA00004167"/>
    </source>
</evidence>